<keyword evidence="3" id="KW-0597">Phosphoprotein</keyword>
<evidence type="ECO:0000256" key="2">
    <source>
        <dbReference type="ARBA" id="ARBA00012438"/>
    </source>
</evidence>
<dbReference type="Gene3D" id="3.30.450.20">
    <property type="entry name" value="PAS domain"/>
    <property type="match status" value="2"/>
</dbReference>
<feature type="domain" description="Histidine kinase" evidence="7">
    <location>
        <begin position="398"/>
        <end position="611"/>
    </location>
</feature>
<evidence type="ECO:0000256" key="1">
    <source>
        <dbReference type="ARBA" id="ARBA00000085"/>
    </source>
</evidence>
<dbReference type="SUPFAM" id="SSF47384">
    <property type="entry name" value="Homodimeric domain of signal transducing histidine kinase"/>
    <property type="match status" value="1"/>
</dbReference>
<feature type="domain" description="PAS" evidence="8">
    <location>
        <begin position="137"/>
        <end position="208"/>
    </location>
</feature>
<dbReference type="InterPro" id="IPR005467">
    <property type="entry name" value="His_kinase_dom"/>
</dbReference>
<proteinExistence type="predicted"/>
<dbReference type="PANTHER" id="PTHR43304:SF1">
    <property type="entry name" value="PAC DOMAIN-CONTAINING PROTEIN"/>
    <property type="match status" value="1"/>
</dbReference>
<keyword evidence="6" id="KW-0472">Membrane</keyword>
<protein>
    <recommendedName>
        <fullName evidence="2">histidine kinase</fullName>
        <ecNumber evidence="2">2.7.13.3</ecNumber>
    </recommendedName>
</protein>
<dbReference type="Gene3D" id="1.10.287.130">
    <property type="match status" value="1"/>
</dbReference>
<dbReference type="Pfam" id="PF13426">
    <property type="entry name" value="PAS_9"/>
    <property type="match status" value="2"/>
</dbReference>
<dbReference type="InterPro" id="IPR036890">
    <property type="entry name" value="HATPase_C_sf"/>
</dbReference>
<dbReference type="PROSITE" id="PS50112">
    <property type="entry name" value="PAS"/>
    <property type="match status" value="2"/>
</dbReference>
<dbReference type="SMART" id="SM00091">
    <property type="entry name" value="PAS"/>
    <property type="match status" value="2"/>
</dbReference>
<dbReference type="InterPro" id="IPR000014">
    <property type="entry name" value="PAS"/>
</dbReference>
<evidence type="ECO:0000256" key="3">
    <source>
        <dbReference type="ARBA" id="ARBA00022553"/>
    </source>
</evidence>
<gene>
    <name evidence="10" type="ORF">ACFQ1U_12270</name>
</gene>
<dbReference type="PRINTS" id="PR00344">
    <property type="entry name" value="BCTRLSENSOR"/>
</dbReference>
<dbReference type="SMART" id="SM00387">
    <property type="entry name" value="HATPase_c"/>
    <property type="match status" value="1"/>
</dbReference>
<dbReference type="InterPro" id="IPR003661">
    <property type="entry name" value="HisK_dim/P_dom"/>
</dbReference>
<dbReference type="InterPro" id="IPR036097">
    <property type="entry name" value="HisK_dim/P_sf"/>
</dbReference>
<reference evidence="11" key="1">
    <citation type="journal article" date="2019" name="Int. J. Syst. Evol. Microbiol.">
        <title>The Global Catalogue of Microorganisms (GCM) 10K type strain sequencing project: providing services to taxonomists for standard genome sequencing and annotation.</title>
        <authorList>
            <consortium name="The Broad Institute Genomics Platform"/>
            <consortium name="The Broad Institute Genome Sequencing Center for Infectious Disease"/>
            <person name="Wu L."/>
            <person name="Ma J."/>
        </authorList>
    </citation>
    <scope>NUCLEOTIDE SEQUENCE [LARGE SCALE GENOMIC DNA]</scope>
    <source>
        <strain evidence="11">CCUG 60527</strain>
    </source>
</reference>
<dbReference type="SUPFAM" id="SSF55874">
    <property type="entry name" value="ATPase domain of HSP90 chaperone/DNA topoisomerase II/histidine kinase"/>
    <property type="match status" value="1"/>
</dbReference>
<dbReference type="RefSeq" id="WP_386108784.1">
    <property type="nucleotide sequence ID" value="NZ_JBHTJR010000051.1"/>
</dbReference>
<evidence type="ECO:0000256" key="5">
    <source>
        <dbReference type="ARBA" id="ARBA00022777"/>
    </source>
</evidence>
<evidence type="ECO:0000256" key="4">
    <source>
        <dbReference type="ARBA" id="ARBA00022679"/>
    </source>
</evidence>
<feature type="transmembrane region" description="Helical" evidence="6">
    <location>
        <begin position="37"/>
        <end position="54"/>
    </location>
</feature>
<keyword evidence="11" id="KW-1185">Reference proteome</keyword>
<comment type="catalytic activity">
    <reaction evidence="1">
        <text>ATP + protein L-histidine = ADP + protein N-phospho-L-histidine.</text>
        <dbReference type="EC" id="2.7.13.3"/>
    </reaction>
</comment>
<feature type="transmembrane region" description="Helical" evidence="6">
    <location>
        <begin position="60"/>
        <end position="80"/>
    </location>
</feature>
<evidence type="ECO:0000259" key="8">
    <source>
        <dbReference type="PROSITE" id="PS50112"/>
    </source>
</evidence>
<dbReference type="InterPro" id="IPR004358">
    <property type="entry name" value="Sig_transdc_His_kin-like_C"/>
</dbReference>
<dbReference type="InterPro" id="IPR052162">
    <property type="entry name" value="Sensor_kinase/Photoreceptor"/>
</dbReference>
<name>A0ABW3JTY5_9FLAO</name>
<dbReference type="InterPro" id="IPR000700">
    <property type="entry name" value="PAS-assoc_C"/>
</dbReference>
<feature type="transmembrane region" description="Helical" evidence="6">
    <location>
        <begin position="12"/>
        <end position="30"/>
    </location>
</feature>
<keyword evidence="4" id="KW-0808">Transferase</keyword>
<keyword evidence="6" id="KW-0812">Transmembrane</keyword>
<evidence type="ECO:0000313" key="11">
    <source>
        <dbReference type="Proteomes" id="UP001597062"/>
    </source>
</evidence>
<keyword evidence="6" id="KW-1133">Transmembrane helix</keyword>
<dbReference type="InterPro" id="IPR003594">
    <property type="entry name" value="HATPase_dom"/>
</dbReference>
<feature type="domain" description="PAC" evidence="9">
    <location>
        <begin position="211"/>
        <end position="263"/>
    </location>
</feature>
<dbReference type="PROSITE" id="PS50109">
    <property type="entry name" value="HIS_KIN"/>
    <property type="match status" value="1"/>
</dbReference>
<sequence length="622" mass="71474">MTTSYTNKDWIQNGILFFLATLLTCTLFIAHINISKNIPFGALYCMVILYSWLLPWKNTAIYAGIICSILIFTAVLFSYNDYQSTDLVGINTTISLITLWITVSLVTIAKRGFEELEIIKNNLEKTVKRKTIDLKESEQLYKFLYENANEMYASISPENGAILKCNTTLAKKLGYSKKELIGQPVFKIYSDNSEDKIKNLLKLFKSKGYIKNEEVTLQTKTGKTIKAILNVSSVKDENGEIIYSRSSLFDITEIKNLEYKFSALLESAPDAILIVNNKAEIIISNKQAQHLFKYKKEELLGLKTAQLIHKKHRRNIENYFAKPHKNLTHFKQELHGLNKDEIEFPIEITVNPIKTFEGPLIIIAIRDISERKKLQKEQEIFNKVLQNKNKELEQFVFIASHDLQEPLRTVHDFSNLLNEKYAEQLDEEANIYLNFILSANERMKSLITGLLNYGLLGKKEQKITVDCNEIINQVIDDLGSALQNTNAIFQYEKLPNINCYATELRLLFQNLISNALKFRKQNVSPIIKISAEKKQDHWLFCVEDNGIGISEKHKDKIFIIFQRLHNREDFEGIGIGLAHCKKIVALHEGEIWVESKEGKGSAFYFTIPHTNLKVNNIKAIEV</sequence>
<dbReference type="EMBL" id="JBHTJR010000051">
    <property type="protein sequence ID" value="MFD0993983.1"/>
    <property type="molecule type" value="Genomic_DNA"/>
</dbReference>
<dbReference type="NCBIfam" id="TIGR00229">
    <property type="entry name" value="sensory_box"/>
    <property type="match status" value="2"/>
</dbReference>
<feature type="domain" description="PAS" evidence="8">
    <location>
        <begin position="257"/>
        <end position="318"/>
    </location>
</feature>
<dbReference type="CDD" id="cd00130">
    <property type="entry name" value="PAS"/>
    <property type="match status" value="2"/>
</dbReference>
<dbReference type="PANTHER" id="PTHR43304">
    <property type="entry name" value="PHYTOCHROME-LIKE PROTEIN CPH1"/>
    <property type="match status" value="1"/>
</dbReference>
<evidence type="ECO:0000259" key="7">
    <source>
        <dbReference type="PROSITE" id="PS50109"/>
    </source>
</evidence>
<dbReference type="CDD" id="cd00082">
    <property type="entry name" value="HisKA"/>
    <property type="match status" value="1"/>
</dbReference>
<dbReference type="Pfam" id="PF02518">
    <property type="entry name" value="HATPase_c"/>
    <property type="match status" value="1"/>
</dbReference>
<dbReference type="InterPro" id="IPR001610">
    <property type="entry name" value="PAC"/>
</dbReference>
<dbReference type="SUPFAM" id="SSF55785">
    <property type="entry name" value="PYP-like sensor domain (PAS domain)"/>
    <property type="match status" value="2"/>
</dbReference>
<evidence type="ECO:0000313" key="10">
    <source>
        <dbReference type="EMBL" id="MFD0993983.1"/>
    </source>
</evidence>
<dbReference type="EC" id="2.7.13.3" evidence="2"/>
<dbReference type="InterPro" id="IPR035965">
    <property type="entry name" value="PAS-like_dom_sf"/>
</dbReference>
<accession>A0ABW3JTY5</accession>
<dbReference type="Proteomes" id="UP001597062">
    <property type="component" value="Unassembled WGS sequence"/>
</dbReference>
<dbReference type="Gene3D" id="3.30.565.10">
    <property type="entry name" value="Histidine kinase-like ATPase, C-terminal domain"/>
    <property type="match status" value="1"/>
</dbReference>
<evidence type="ECO:0000256" key="6">
    <source>
        <dbReference type="SAM" id="Phobius"/>
    </source>
</evidence>
<dbReference type="SMART" id="SM00086">
    <property type="entry name" value="PAC"/>
    <property type="match status" value="2"/>
</dbReference>
<comment type="caution">
    <text evidence="10">The sequence shown here is derived from an EMBL/GenBank/DDBJ whole genome shotgun (WGS) entry which is preliminary data.</text>
</comment>
<feature type="transmembrane region" description="Helical" evidence="6">
    <location>
        <begin position="87"/>
        <end position="109"/>
    </location>
</feature>
<keyword evidence="5" id="KW-0418">Kinase</keyword>
<evidence type="ECO:0000259" key="9">
    <source>
        <dbReference type="PROSITE" id="PS50113"/>
    </source>
</evidence>
<dbReference type="PROSITE" id="PS50113">
    <property type="entry name" value="PAC"/>
    <property type="match status" value="1"/>
</dbReference>
<organism evidence="10 11">
    <name type="scientific">Tenacibaculum geojense</name>
    <dbReference type="NCBI Taxonomy" id="915352"/>
    <lineage>
        <taxon>Bacteria</taxon>
        <taxon>Pseudomonadati</taxon>
        <taxon>Bacteroidota</taxon>
        <taxon>Flavobacteriia</taxon>
        <taxon>Flavobacteriales</taxon>
        <taxon>Flavobacteriaceae</taxon>
        <taxon>Tenacibaculum</taxon>
    </lineage>
</organism>